<evidence type="ECO:0000313" key="1">
    <source>
        <dbReference type="EMBL" id="PMD51343.1"/>
    </source>
</evidence>
<dbReference type="RefSeq" id="XP_024728247.1">
    <property type="nucleotide sequence ID" value="XM_024871216.1"/>
</dbReference>
<evidence type="ECO:0000313" key="2">
    <source>
        <dbReference type="Proteomes" id="UP000235371"/>
    </source>
</evidence>
<sequence>MINIPALPTFLLSAHSKDAFRLGWPLLVLRLGLCPSRLSCSSPSQGREPVAGSVTELGGGSFVAMPTVTNPLTSPRIGLNPLSTPRVTSVTWLARALGLDLVDPASCKLGATVSAGTAAWDPSLGLSKADWSPDRLQTASRSARFATGVFSLAFGGSTTRDDLSNTIFSELVFVAE</sequence>
<dbReference type="GeneID" id="36579298"/>
<dbReference type="AlphaFoldDB" id="A0A2J6SKR2"/>
<proteinExistence type="predicted"/>
<gene>
    <name evidence="1" type="ORF">K444DRAFT_229634</name>
</gene>
<dbReference type="Proteomes" id="UP000235371">
    <property type="component" value="Unassembled WGS sequence"/>
</dbReference>
<keyword evidence="2" id="KW-1185">Reference proteome</keyword>
<accession>A0A2J6SKR2</accession>
<reference evidence="1 2" key="1">
    <citation type="submission" date="2016-04" db="EMBL/GenBank/DDBJ databases">
        <title>A degradative enzymes factory behind the ericoid mycorrhizal symbiosis.</title>
        <authorList>
            <consortium name="DOE Joint Genome Institute"/>
            <person name="Martino E."/>
            <person name="Morin E."/>
            <person name="Grelet G."/>
            <person name="Kuo A."/>
            <person name="Kohler A."/>
            <person name="Daghino S."/>
            <person name="Barry K."/>
            <person name="Choi C."/>
            <person name="Cichocki N."/>
            <person name="Clum A."/>
            <person name="Copeland A."/>
            <person name="Hainaut M."/>
            <person name="Haridas S."/>
            <person name="Labutti K."/>
            <person name="Lindquist E."/>
            <person name="Lipzen A."/>
            <person name="Khouja H.-R."/>
            <person name="Murat C."/>
            <person name="Ohm R."/>
            <person name="Olson A."/>
            <person name="Spatafora J."/>
            <person name="Veneault-Fourrey C."/>
            <person name="Henrissat B."/>
            <person name="Grigoriev I."/>
            <person name="Martin F."/>
            <person name="Perotto S."/>
        </authorList>
    </citation>
    <scope>NUCLEOTIDE SEQUENCE [LARGE SCALE GENOMIC DNA]</scope>
    <source>
        <strain evidence="1 2">E</strain>
    </source>
</reference>
<dbReference type="InParanoid" id="A0A2J6SKR2"/>
<organism evidence="1 2">
    <name type="scientific">Hyaloscypha bicolor E</name>
    <dbReference type="NCBI Taxonomy" id="1095630"/>
    <lineage>
        <taxon>Eukaryota</taxon>
        <taxon>Fungi</taxon>
        <taxon>Dikarya</taxon>
        <taxon>Ascomycota</taxon>
        <taxon>Pezizomycotina</taxon>
        <taxon>Leotiomycetes</taxon>
        <taxon>Helotiales</taxon>
        <taxon>Hyaloscyphaceae</taxon>
        <taxon>Hyaloscypha</taxon>
        <taxon>Hyaloscypha bicolor</taxon>
    </lineage>
</organism>
<dbReference type="EMBL" id="KZ613912">
    <property type="protein sequence ID" value="PMD51343.1"/>
    <property type="molecule type" value="Genomic_DNA"/>
</dbReference>
<name>A0A2J6SKR2_9HELO</name>
<protein>
    <submittedName>
        <fullName evidence="1">Uncharacterized protein</fullName>
    </submittedName>
</protein>